<gene>
    <name evidence="2" type="ORF">PLEPLA_LOCUS13119</name>
</gene>
<protein>
    <submittedName>
        <fullName evidence="2">Uncharacterized protein</fullName>
    </submittedName>
</protein>
<evidence type="ECO:0000313" key="2">
    <source>
        <dbReference type="EMBL" id="CAB1425189.1"/>
    </source>
</evidence>
<evidence type="ECO:0000256" key="1">
    <source>
        <dbReference type="SAM" id="MobiDB-lite"/>
    </source>
</evidence>
<proteinExistence type="predicted"/>
<sequence>MLRSRVIDVSQRLDQSEVDLSTPPTSPHHLHPLVQGEFGGGEEGSPSPPKDTTWPQLGFKSPHCGLHVSDDTAPPLKLQVERIQTDSPDRQSRQTDSLDRPSRQTDCLDRQTDSPDRQSRQSRPSRQTDSSDRQSRQTVQTV</sequence>
<dbReference type="Proteomes" id="UP001153269">
    <property type="component" value="Unassembled WGS sequence"/>
</dbReference>
<name>A0A9N7U7N1_PLEPL</name>
<comment type="caution">
    <text evidence="2">The sequence shown here is derived from an EMBL/GenBank/DDBJ whole genome shotgun (WGS) entry which is preliminary data.</text>
</comment>
<dbReference type="EMBL" id="CADEAL010000784">
    <property type="protein sequence ID" value="CAB1425189.1"/>
    <property type="molecule type" value="Genomic_DNA"/>
</dbReference>
<dbReference type="AlphaFoldDB" id="A0A9N7U7N1"/>
<evidence type="ECO:0000313" key="3">
    <source>
        <dbReference type="Proteomes" id="UP001153269"/>
    </source>
</evidence>
<organism evidence="2 3">
    <name type="scientific">Pleuronectes platessa</name>
    <name type="common">European plaice</name>
    <dbReference type="NCBI Taxonomy" id="8262"/>
    <lineage>
        <taxon>Eukaryota</taxon>
        <taxon>Metazoa</taxon>
        <taxon>Chordata</taxon>
        <taxon>Craniata</taxon>
        <taxon>Vertebrata</taxon>
        <taxon>Euteleostomi</taxon>
        <taxon>Actinopterygii</taxon>
        <taxon>Neopterygii</taxon>
        <taxon>Teleostei</taxon>
        <taxon>Neoteleostei</taxon>
        <taxon>Acanthomorphata</taxon>
        <taxon>Carangaria</taxon>
        <taxon>Pleuronectiformes</taxon>
        <taxon>Pleuronectoidei</taxon>
        <taxon>Pleuronectidae</taxon>
        <taxon>Pleuronectes</taxon>
    </lineage>
</organism>
<keyword evidence="3" id="KW-1185">Reference proteome</keyword>
<feature type="region of interest" description="Disordered" evidence="1">
    <location>
        <begin position="1"/>
        <end position="142"/>
    </location>
</feature>
<reference evidence="2" key="1">
    <citation type="submission" date="2020-03" db="EMBL/GenBank/DDBJ databases">
        <authorList>
            <person name="Weist P."/>
        </authorList>
    </citation>
    <scope>NUCLEOTIDE SEQUENCE</scope>
</reference>
<accession>A0A9N7U7N1</accession>
<feature type="compositionally biased region" description="Basic and acidic residues" evidence="1">
    <location>
        <begin position="79"/>
        <end position="119"/>
    </location>
</feature>